<dbReference type="AlphaFoldDB" id="A0A9N9PAS8"/>
<organism evidence="1 2">
    <name type="scientific">Cetraspora pellucida</name>
    <dbReference type="NCBI Taxonomy" id="1433469"/>
    <lineage>
        <taxon>Eukaryota</taxon>
        <taxon>Fungi</taxon>
        <taxon>Fungi incertae sedis</taxon>
        <taxon>Mucoromycota</taxon>
        <taxon>Glomeromycotina</taxon>
        <taxon>Glomeromycetes</taxon>
        <taxon>Diversisporales</taxon>
        <taxon>Gigasporaceae</taxon>
        <taxon>Cetraspora</taxon>
    </lineage>
</organism>
<feature type="non-terminal residue" evidence="1">
    <location>
        <position position="42"/>
    </location>
</feature>
<proteinExistence type="predicted"/>
<sequence>MTYYYKYGALGIFVNATKRTTKITSFLESLMPSASTSFSGIV</sequence>
<evidence type="ECO:0000313" key="1">
    <source>
        <dbReference type="EMBL" id="CAG8803066.1"/>
    </source>
</evidence>
<reference evidence="1" key="1">
    <citation type="submission" date="2021-06" db="EMBL/GenBank/DDBJ databases">
        <authorList>
            <person name="Kallberg Y."/>
            <person name="Tangrot J."/>
            <person name="Rosling A."/>
        </authorList>
    </citation>
    <scope>NUCLEOTIDE SEQUENCE</scope>
    <source>
        <strain evidence="1">FL966</strain>
    </source>
</reference>
<gene>
    <name evidence="1" type="ORF">CPELLU_LOCUS17863</name>
</gene>
<accession>A0A9N9PAS8</accession>
<feature type="non-terminal residue" evidence="1">
    <location>
        <position position="1"/>
    </location>
</feature>
<comment type="caution">
    <text evidence="1">The sequence shown here is derived from an EMBL/GenBank/DDBJ whole genome shotgun (WGS) entry which is preliminary data.</text>
</comment>
<dbReference type="EMBL" id="CAJVQA010032358">
    <property type="protein sequence ID" value="CAG8803066.1"/>
    <property type="molecule type" value="Genomic_DNA"/>
</dbReference>
<dbReference type="Proteomes" id="UP000789759">
    <property type="component" value="Unassembled WGS sequence"/>
</dbReference>
<name>A0A9N9PAS8_9GLOM</name>
<protein>
    <submittedName>
        <fullName evidence="1">19555_t:CDS:1</fullName>
    </submittedName>
</protein>
<keyword evidence="2" id="KW-1185">Reference proteome</keyword>
<evidence type="ECO:0000313" key="2">
    <source>
        <dbReference type="Proteomes" id="UP000789759"/>
    </source>
</evidence>